<keyword evidence="8" id="KW-0677">Repeat</keyword>
<evidence type="ECO:0000313" key="17">
    <source>
        <dbReference type="EMBL" id="KAJ8301442.1"/>
    </source>
</evidence>
<keyword evidence="12" id="KW-0411">Iron-sulfur</keyword>
<dbReference type="EMBL" id="JARBDR010000918">
    <property type="protein sequence ID" value="KAJ8301442.1"/>
    <property type="molecule type" value="Genomic_DNA"/>
</dbReference>
<keyword evidence="7" id="KW-0479">Metal-binding</keyword>
<evidence type="ECO:0000256" key="4">
    <source>
        <dbReference type="ARBA" id="ARBA00020540"/>
    </source>
</evidence>
<keyword evidence="18" id="KW-1185">Reference proteome</keyword>
<evidence type="ECO:0000256" key="12">
    <source>
        <dbReference type="ARBA" id="ARBA00023014"/>
    </source>
</evidence>
<name>A0ABQ9EC25_TEGGR</name>
<reference evidence="17 18" key="1">
    <citation type="submission" date="2022-12" db="EMBL/GenBank/DDBJ databases">
        <title>Chromosome-level genome of Tegillarca granosa.</title>
        <authorList>
            <person name="Kim J."/>
        </authorList>
    </citation>
    <scope>NUCLEOTIDE SEQUENCE [LARGE SCALE GENOMIC DNA]</scope>
    <source>
        <strain evidence="17">Teg-2019</strain>
        <tissue evidence="17">Adductor muscle</tissue>
    </source>
</reference>
<dbReference type="InterPro" id="IPR006553">
    <property type="entry name" value="Leu-rich_rpt_Cys-con_subtyp"/>
</dbReference>
<dbReference type="SUPFAM" id="SSF52047">
    <property type="entry name" value="RNI-like"/>
    <property type="match status" value="1"/>
</dbReference>
<dbReference type="Gene3D" id="1.20.1280.50">
    <property type="match status" value="1"/>
</dbReference>
<protein>
    <recommendedName>
        <fullName evidence="4">F-box/LRR-repeat protein 5</fullName>
    </recommendedName>
    <alternativeName>
        <fullName evidence="14">F-box and leucine-rich repeat protein 5</fullName>
    </alternativeName>
</protein>
<dbReference type="Pfam" id="PF12937">
    <property type="entry name" value="F-box-like"/>
    <property type="match status" value="1"/>
</dbReference>
<keyword evidence="9" id="KW-0833">Ubl conjugation pathway</keyword>
<dbReference type="Pfam" id="PF13516">
    <property type="entry name" value="LRR_6"/>
    <property type="match status" value="3"/>
</dbReference>
<dbReference type="SMART" id="SM00367">
    <property type="entry name" value="LRR_CC"/>
    <property type="match status" value="4"/>
</dbReference>
<evidence type="ECO:0000256" key="8">
    <source>
        <dbReference type="ARBA" id="ARBA00022737"/>
    </source>
</evidence>
<dbReference type="PANTHER" id="PTHR13318:SF19">
    <property type="entry name" value="F-BOX_LRR-REPEAT PROTEIN 5"/>
    <property type="match status" value="1"/>
</dbReference>
<dbReference type="SMART" id="SM00256">
    <property type="entry name" value="FBOX"/>
    <property type="match status" value="1"/>
</dbReference>
<evidence type="ECO:0000256" key="9">
    <source>
        <dbReference type="ARBA" id="ARBA00022786"/>
    </source>
</evidence>
<dbReference type="InterPro" id="IPR001810">
    <property type="entry name" value="F-box_dom"/>
</dbReference>
<feature type="domain" description="F-box" evidence="16">
    <location>
        <begin position="204"/>
        <end position="250"/>
    </location>
</feature>
<evidence type="ECO:0000256" key="2">
    <source>
        <dbReference type="ARBA" id="ARBA00004556"/>
    </source>
</evidence>
<evidence type="ECO:0000256" key="7">
    <source>
        <dbReference type="ARBA" id="ARBA00022723"/>
    </source>
</evidence>
<accession>A0ABQ9EC25</accession>
<comment type="pathway">
    <text evidence="3">Protein modification; protein ubiquitination.</text>
</comment>
<dbReference type="SUPFAM" id="SSF81383">
    <property type="entry name" value="F-box domain"/>
    <property type="match status" value="1"/>
</dbReference>
<evidence type="ECO:0000256" key="6">
    <source>
        <dbReference type="ARBA" id="ARBA00022614"/>
    </source>
</evidence>
<dbReference type="PANTHER" id="PTHR13318">
    <property type="entry name" value="PARTNER OF PAIRED, ISOFORM B-RELATED"/>
    <property type="match status" value="1"/>
</dbReference>
<keyword evidence="13" id="KW-0539">Nucleus</keyword>
<dbReference type="InterPro" id="IPR032675">
    <property type="entry name" value="LRR_dom_sf"/>
</dbReference>
<evidence type="ECO:0000256" key="15">
    <source>
        <dbReference type="ARBA" id="ARBA00034078"/>
    </source>
</evidence>
<keyword evidence="5" id="KW-0963">Cytoplasm</keyword>
<organism evidence="17 18">
    <name type="scientific">Tegillarca granosa</name>
    <name type="common">Malaysian cockle</name>
    <name type="synonym">Anadara granosa</name>
    <dbReference type="NCBI Taxonomy" id="220873"/>
    <lineage>
        <taxon>Eukaryota</taxon>
        <taxon>Metazoa</taxon>
        <taxon>Spiralia</taxon>
        <taxon>Lophotrochozoa</taxon>
        <taxon>Mollusca</taxon>
        <taxon>Bivalvia</taxon>
        <taxon>Autobranchia</taxon>
        <taxon>Pteriomorphia</taxon>
        <taxon>Arcoida</taxon>
        <taxon>Arcoidea</taxon>
        <taxon>Arcidae</taxon>
        <taxon>Tegillarca</taxon>
    </lineage>
</organism>
<comment type="cofactor">
    <cofactor evidence="15">
        <name>[2Fe-2S] cluster</name>
        <dbReference type="ChEBI" id="CHEBI:190135"/>
    </cofactor>
</comment>
<proteinExistence type="predicted"/>
<evidence type="ECO:0000259" key="16">
    <source>
        <dbReference type="PROSITE" id="PS50181"/>
    </source>
</evidence>
<evidence type="ECO:0000313" key="18">
    <source>
        <dbReference type="Proteomes" id="UP001217089"/>
    </source>
</evidence>
<comment type="caution">
    <text evidence="17">The sequence shown here is derived from an EMBL/GenBank/DDBJ whole genome shotgun (WGS) entry which is preliminary data.</text>
</comment>
<dbReference type="Proteomes" id="UP001217089">
    <property type="component" value="Unassembled WGS sequence"/>
</dbReference>
<dbReference type="Gene3D" id="3.80.10.10">
    <property type="entry name" value="Ribonuclease Inhibitor"/>
    <property type="match status" value="2"/>
</dbReference>
<keyword evidence="6" id="KW-0433">Leucine-rich repeat</keyword>
<keyword evidence="10" id="KW-0832">Ubl conjugation</keyword>
<dbReference type="InterPro" id="IPR001611">
    <property type="entry name" value="Leu-rich_rpt"/>
</dbReference>
<comment type="subcellular location">
    <subcellularLocation>
        <location evidence="2">Cytoplasm</location>
        <location evidence="2">Perinuclear region</location>
    </subcellularLocation>
    <subcellularLocation>
        <location evidence="1">Nucleus</location>
    </subcellularLocation>
</comment>
<dbReference type="InterPro" id="IPR012312">
    <property type="entry name" value="Hemerythrin-like"/>
</dbReference>
<keyword evidence="11" id="KW-0408">Iron</keyword>
<dbReference type="CDD" id="cd12109">
    <property type="entry name" value="Hr_FBXL5"/>
    <property type="match status" value="1"/>
</dbReference>
<evidence type="ECO:0000256" key="3">
    <source>
        <dbReference type="ARBA" id="ARBA00004906"/>
    </source>
</evidence>
<evidence type="ECO:0000256" key="13">
    <source>
        <dbReference type="ARBA" id="ARBA00023242"/>
    </source>
</evidence>
<gene>
    <name evidence="17" type="ORF">KUTeg_020429</name>
</gene>
<evidence type="ECO:0000256" key="11">
    <source>
        <dbReference type="ARBA" id="ARBA00023004"/>
    </source>
</evidence>
<dbReference type="InterPro" id="IPR036047">
    <property type="entry name" value="F-box-like_dom_sf"/>
</dbReference>
<evidence type="ECO:0000256" key="5">
    <source>
        <dbReference type="ARBA" id="ARBA00022490"/>
    </source>
</evidence>
<dbReference type="InterPro" id="IPR045808">
    <property type="entry name" value="Hr_FBXL5"/>
</dbReference>
<dbReference type="Pfam" id="PF01814">
    <property type="entry name" value="Hemerythrin"/>
    <property type="match status" value="1"/>
</dbReference>
<dbReference type="PROSITE" id="PS50181">
    <property type="entry name" value="FBOX"/>
    <property type="match status" value="1"/>
</dbReference>
<sequence length="724" mass="83069">MAPDCPEEVDVFTVPHSRMKELVHKYIDMMMNTNFSDVRNLTNMLENLYNTFKEFKTHEQIENKYIMKRLKDKLKKLSIKNTAVCNCHSDNRLTEMLLLVKDGYKLTRKSEADRMNYGTQLRKELEEFTEKFIPHMEEEESVFQPLLMKYFTFEELKQLKNTVIQQHVQQIQQKTQDTERKIILDEVTSESDDEVEKYKKEKQRTNLDKIPDEVMLNVFQYLNPKELITCAQVSHHWNNLALDGSLWKTFCPVQWSKGEWTFRPNIDVDKEEKEHDITKKLTEDVTVDDDADFDETDDSESSDDSLNVKQIRHEAKMLSSIVKNLLPRIKTSVKSCNLAYSKGLTNGMNLEELDLTQTNISDIGFKGFGKNGCGKKLKSINLSGCVNVTDVTLQRLCSAMDYLPYNAEVTVVTEENDDEKIEKNEIESSEKMLGKNHKSEKIVMQCKNVLYAEKNQVTRNSYDEKDVSTSVQNNRVTSTTANSELDLWISPEVVKDFRAYAPVIQTVRGGKSVMKPIETSGIHCSAFTEKEIHKSLQEICDQTETKTTDEKITEMPHLYSVTGEANVMFSSDLSNYQVTKCCKYIMPEWTCNCYNLCDDISAKLTKDVCDTSNEQTESPPVYNRQLEYLNLSGCLHVTDNGLRALSDNGGLPHLQHLDLSGCFRITADGLTELVICSIVTIYMMTPSQIVPVAVKIWNVPHDIAVELEIKKMNVLLKTCSFMNS</sequence>
<dbReference type="Gene3D" id="1.20.120.520">
    <property type="entry name" value="nmb1532 protein domain like"/>
    <property type="match status" value="1"/>
</dbReference>
<evidence type="ECO:0000256" key="1">
    <source>
        <dbReference type="ARBA" id="ARBA00004123"/>
    </source>
</evidence>
<evidence type="ECO:0000256" key="10">
    <source>
        <dbReference type="ARBA" id="ARBA00022843"/>
    </source>
</evidence>
<evidence type="ECO:0000256" key="14">
    <source>
        <dbReference type="ARBA" id="ARBA00030695"/>
    </source>
</evidence>